<dbReference type="EMBL" id="SKBQ01000143">
    <property type="protein sequence ID" value="TPX17332.1"/>
    <property type="molecule type" value="Genomic_DNA"/>
</dbReference>
<feature type="region of interest" description="Disordered" evidence="1">
    <location>
        <begin position="184"/>
        <end position="268"/>
    </location>
</feature>
<evidence type="ECO:0000259" key="2">
    <source>
        <dbReference type="Pfam" id="PF16561"/>
    </source>
</evidence>
<proteinExistence type="predicted"/>
<dbReference type="STRING" id="1093900.A0A507B4Z1"/>
<dbReference type="OrthoDB" id="5350410at2759"/>
<feature type="domain" description="AMP-activated protein kinase glycogen-binding" evidence="2">
    <location>
        <begin position="6"/>
        <end position="97"/>
    </location>
</feature>
<evidence type="ECO:0000256" key="1">
    <source>
        <dbReference type="SAM" id="MobiDB-lite"/>
    </source>
</evidence>
<organism evidence="3 4">
    <name type="scientific">Thyridium curvatum</name>
    <dbReference type="NCBI Taxonomy" id="1093900"/>
    <lineage>
        <taxon>Eukaryota</taxon>
        <taxon>Fungi</taxon>
        <taxon>Dikarya</taxon>
        <taxon>Ascomycota</taxon>
        <taxon>Pezizomycotina</taxon>
        <taxon>Sordariomycetes</taxon>
        <taxon>Sordariomycetidae</taxon>
        <taxon>Thyridiales</taxon>
        <taxon>Thyridiaceae</taxon>
        <taxon>Thyridium</taxon>
    </lineage>
</organism>
<dbReference type="InterPro" id="IPR032640">
    <property type="entry name" value="AMPK1_CBM"/>
</dbReference>
<dbReference type="RefSeq" id="XP_030999043.1">
    <property type="nucleotide sequence ID" value="XM_031135000.1"/>
</dbReference>
<dbReference type="AlphaFoldDB" id="A0A507B4Z1"/>
<feature type="compositionally biased region" description="Basic and acidic residues" evidence="1">
    <location>
        <begin position="197"/>
        <end position="210"/>
    </location>
</feature>
<protein>
    <recommendedName>
        <fullName evidence="2">AMP-activated protein kinase glycogen-binding domain-containing protein</fullName>
    </recommendedName>
</protein>
<feature type="compositionally biased region" description="Acidic residues" evidence="1">
    <location>
        <begin position="354"/>
        <end position="366"/>
    </location>
</feature>
<feature type="compositionally biased region" description="Polar residues" evidence="1">
    <location>
        <begin position="336"/>
        <end position="353"/>
    </location>
</feature>
<dbReference type="GeneID" id="41979634"/>
<feature type="region of interest" description="Disordered" evidence="1">
    <location>
        <begin position="282"/>
        <end position="502"/>
    </location>
</feature>
<dbReference type="InterPro" id="IPR014756">
    <property type="entry name" value="Ig_E-set"/>
</dbReference>
<dbReference type="Pfam" id="PF16561">
    <property type="entry name" value="AMPK1_CBM"/>
    <property type="match status" value="1"/>
</dbReference>
<feature type="compositionally biased region" description="Polar residues" evidence="1">
    <location>
        <begin position="434"/>
        <end position="446"/>
    </location>
</feature>
<dbReference type="CDD" id="cd02859">
    <property type="entry name" value="E_set_AMPKbeta_like_N"/>
    <property type="match status" value="1"/>
</dbReference>
<dbReference type="InterPro" id="IPR013783">
    <property type="entry name" value="Ig-like_fold"/>
</dbReference>
<evidence type="ECO:0000313" key="3">
    <source>
        <dbReference type="EMBL" id="TPX17332.1"/>
    </source>
</evidence>
<sequence>MADTKIPITITYRKAGTQPPIFVAGSFSDPAWHPQEMEYTTDEDGEHTFKMSLTADEGSKVQYKFRIGLGDWWVLNEDAPTVADDAGNRNNVVTVKRPITKGPLQALKTDLAETRSGASTPGFVRTAAEVADSAALLDKEPPEDEIPDDEAGRLGFRRLSATPMPEVAATAAEVADTARWLDENEDVDDNPAPPLLAHERLSGTKDAREDLEQDGPPLFAHECLDSNGSDTGSHRNRRASMQSTSTHDYEVEDFDLSDPSLERFPSSRGEIMDKVRRISTELDEDRPSFEGAPISPVIGPGRRKSADFNGEYLSLSPSTSPILPRPVKRLDIPRGSQGSQTPDRSSSTMSLQSIEEDIAAEGDVDDVVVLLPSPPRSSKPVPKPPASDEDEGVALKGPSDESSIAKVTEQVDQSPSPQQHQSGSPQIVIHRTESGTSGRDVGTSQGADEGSPKAKGPAVKESSGVKQDAAGSAVGSEGPSRQLRKRSQAERAGTPTSIHSPGVDVVKSRGWISAFFRLVFVDWIGGFFKRLWGSNRNA</sequence>
<gene>
    <name evidence="3" type="ORF">E0L32_012187</name>
</gene>
<feature type="compositionally biased region" description="Pro residues" evidence="1">
    <location>
        <begin position="372"/>
        <end position="385"/>
    </location>
</feature>
<evidence type="ECO:0000313" key="4">
    <source>
        <dbReference type="Proteomes" id="UP000319257"/>
    </source>
</evidence>
<comment type="caution">
    <text evidence="3">The sequence shown here is derived from an EMBL/GenBank/DDBJ whole genome shotgun (WGS) entry which is preliminary data.</text>
</comment>
<name>A0A507B4Z1_9PEZI</name>
<keyword evidence="4" id="KW-1185">Reference proteome</keyword>
<dbReference type="InParanoid" id="A0A507B4Z1"/>
<accession>A0A507B4Z1</accession>
<dbReference type="Proteomes" id="UP000319257">
    <property type="component" value="Unassembled WGS sequence"/>
</dbReference>
<dbReference type="SUPFAM" id="SSF81296">
    <property type="entry name" value="E set domains"/>
    <property type="match status" value="1"/>
</dbReference>
<feature type="compositionally biased region" description="Low complexity" evidence="1">
    <location>
        <begin position="413"/>
        <end position="426"/>
    </location>
</feature>
<reference evidence="3 4" key="1">
    <citation type="submission" date="2019-06" db="EMBL/GenBank/DDBJ databases">
        <title>Draft genome sequence of the filamentous fungus Phialemoniopsis curvata isolated from diesel fuel.</title>
        <authorList>
            <person name="Varaljay V.A."/>
            <person name="Lyon W.J."/>
            <person name="Crouch A.L."/>
            <person name="Drake C.E."/>
            <person name="Hollomon J.M."/>
            <person name="Nadeau L.J."/>
            <person name="Nunn H.S."/>
            <person name="Stevenson B.S."/>
            <person name="Bojanowski C.L."/>
            <person name="Crookes-Goodson W.J."/>
        </authorList>
    </citation>
    <scope>NUCLEOTIDE SEQUENCE [LARGE SCALE GENOMIC DNA]</scope>
    <source>
        <strain evidence="3 4">D216</strain>
    </source>
</reference>
<dbReference type="Gene3D" id="2.60.40.10">
    <property type="entry name" value="Immunoglobulins"/>
    <property type="match status" value="1"/>
</dbReference>
<feature type="compositionally biased region" description="Low complexity" evidence="1">
    <location>
        <begin position="313"/>
        <end position="322"/>
    </location>
</feature>